<organism evidence="1 2">
    <name type="scientific">Undibacterium hunanense</name>
    <dbReference type="NCBI Taxonomy" id="2762292"/>
    <lineage>
        <taxon>Bacteria</taxon>
        <taxon>Pseudomonadati</taxon>
        <taxon>Pseudomonadota</taxon>
        <taxon>Betaproteobacteria</taxon>
        <taxon>Burkholderiales</taxon>
        <taxon>Oxalobacteraceae</taxon>
        <taxon>Undibacterium</taxon>
    </lineage>
</organism>
<sequence>MKLRKILLGIGLLIGVWFAFFADRTPENDIVDAATPAKTVKQEAKKSGNEVLPGKPAYSQVVNQSGVKAEKKPGPDIGSIIDRKSLISGDYKASDSFFSAQSWVPPPPPVAKAPPPPPPSAPPMPFRYIGKRVEEGVTEVYLSYGEKTYIVQEQSVLEGSYRVDVIKPPVMTLTYLPLNQVQTIQIGNVD</sequence>
<protein>
    <recommendedName>
        <fullName evidence="3">Prolin-rich transmembrane protein</fullName>
    </recommendedName>
</protein>
<evidence type="ECO:0000313" key="2">
    <source>
        <dbReference type="Proteomes" id="UP000650424"/>
    </source>
</evidence>
<keyword evidence="2" id="KW-1185">Reference proteome</keyword>
<name>A0ABR6ZJC2_9BURK</name>
<proteinExistence type="predicted"/>
<accession>A0ABR6ZJC2</accession>
<evidence type="ECO:0000313" key="1">
    <source>
        <dbReference type="EMBL" id="MBC3915994.1"/>
    </source>
</evidence>
<evidence type="ECO:0008006" key="3">
    <source>
        <dbReference type="Google" id="ProtNLM"/>
    </source>
</evidence>
<dbReference type="Proteomes" id="UP000650424">
    <property type="component" value="Unassembled WGS sequence"/>
</dbReference>
<reference evidence="1 2" key="1">
    <citation type="submission" date="2020-08" db="EMBL/GenBank/DDBJ databases">
        <title>Novel species isolated from subtropical streams in China.</title>
        <authorList>
            <person name="Lu H."/>
        </authorList>
    </citation>
    <scope>NUCLEOTIDE SEQUENCE [LARGE SCALE GENOMIC DNA]</scope>
    <source>
        <strain evidence="1 2">CY18W</strain>
    </source>
</reference>
<gene>
    <name evidence="1" type="ORF">H8L32_00725</name>
</gene>
<comment type="caution">
    <text evidence="1">The sequence shown here is derived from an EMBL/GenBank/DDBJ whole genome shotgun (WGS) entry which is preliminary data.</text>
</comment>
<dbReference type="EMBL" id="JACOGF010000001">
    <property type="protein sequence ID" value="MBC3915994.1"/>
    <property type="molecule type" value="Genomic_DNA"/>
</dbReference>
<dbReference type="RefSeq" id="WP_186945254.1">
    <property type="nucleotide sequence ID" value="NZ_JACOGF010000001.1"/>
</dbReference>